<reference evidence="2 3" key="1">
    <citation type="journal article" date="2018" name="Microbiome">
        <title>Fine metagenomic profile of the Mediterranean stratified and mixed water columns revealed by assembly and recruitment.</title>
        <authorList>
            <person name="Haro-Moreno J.M."/>
            <person name="Lopez-Perez M."/>
            <person name="De La Torre J.R."/>
            <person name="Picazo A."/>
            <person name="Camacho A."/>
            <person name="Rodriguez-Valera F."/>
        </authorList>
    </citation>
    <scope>NUCLEOTIDE SEQUENCE [LARGE SCALE GENOMIC DNA]</scope>
    <source>
        <strain evidence="2">MED-G57</strain>
    </source>
</reference>
<organism evidence="2 3">
    <name type="scientific">PS1 clade bacterium</name>
    <dbReference type="NCBI Taxonomy" id="2175152"/>
    <lineage>
        <taxon>Bacteria</taxon>
        <taxon>Pseudomonadati</taxon>
        <taxon>Pseudomonadota</taxon>
        <taxon>Alphaproteobacteria</taxon>
        <taxon>PS1 clade</taxon>
    </lineage>
</organism>
<evidence type="ECO:0000313" key="3">
    <source>
        <dbReference type="Proteomes" id="UP000253570"/>
    </source>
</evidence>
<dbReference type="EMBL" id="QOQD01000017">
    <property type="protein sequence ID" value="RCL72053.1"/>
    <property type="molecule type" value="Genomic_DNA"/>
</dbReference>
<protein>
    <submittedName>
        <fullName evidence="2">Uncharacterized protein</fullName>
    </submittedName>
</protein>
<proteinExistence type="predicted"/>
<gene>
    <name evidence="2" type="ORF">DBW71_05835</name>
</gene>
<evidence type="ECO:0000313" key="2">
    <source>
        <dbReference type="EMBL" id="RCL72053.1"/>
    </source>
</evidence>
<dbReference type="Proteomes" id="UP000253570">
    <property type="component" value="Unassembled WGS sequence"/>
</dbReference>
<comment type="caution">
    <text evidence="2">The sequence shown here is derived from an EMBL/GenBank/DDBJ whole genome shotgun (WGS) entry which is preliminary data.</text>
</comment>
<keyword evidence="1" id="KW-1133">Transmembrane helix</keyword>
<dbReference type="AlphaFoldDB" id="A0A368DLA6"/>
<keyword evidence="1" id="KW-0812">Transmembrane</keyword>
<sequence>MTEEYKRIFNIISSWKFIITFFLLIIISMGGYFILISPYDDHTMVIIQNDKYTEQHCILYIGDKFEHPIDTIQDCNVYDMQRHGYSHIHKKPASEVPEWLEKVKDGKHLD</sequence>
<keyword evidence="1" id="KW-0472">Membrane</keyword>
<feature type="transmembrane region" description="Helical" evidence="1">
    <location>
        <begin position="12"/>
        <end position="35"/>
    </location>
</feature>
<accession>A0A368DLA6</accession>
<evidence type="ECO:0000256" key="1">
    <source>
        <dbReference type="SAM" id="Phobius"/>
    </source>
</evidence>
<name>A0A368DLA6_9PROT</name>